<dbReference type="Pfam" id="PF02803">
    <property type="entry name" value="Thiolase_C"/>
    <property type="match status" value="1"/>
</dbReference>
<keyword evidence="3 4" id="KW-0012">Acyltransferase</keyword>
<dbReference type="PANTHER" id="PTHR18919:SF151">
    <property type="entry name" value="BLR2427 PROTEIN"/>
    <property type="match status" value="1"/>
</dbReference>
<dbReference type="PROSITE" id="PS00737">
    <property type="entry name" value="THIOLASE_2"/>
    <property type="match status" value="1"/>
</dbReference>
<comment type="similarity">
    <text evidence="1 4">Belongs to the thiolase-like superfamily. Thiolase family.</text>
</comment>
<accession>A0ABP7QS01</accession>
<gene>
    <name evidence="7" type="ORF">GCM10022279_07350</name>
</gene>
<sequence>MTAPGGWPIIGWARTPIAPVGGALAHCAPHDLAAPLARHLLDRAGLPAHAVDAVVLGNALGAGGNPARLLALAAGLPEATPALTLDSQCCSGMDAITQACALLALGQAQLVLAGGSESWSRAPLRMHAPHAAGGAPQPYAQPAFTPWPQRDPDMLDAAADAAAALGLTRTLQEDYALLAHARACASQEAVQADTVALAGLARDSFPRAYSTRRAARLPAVRQRTDARGRDCGLTALTVAPKADGAALLLLAHPDACRRWRLRPRALWLDACARGGAPEAPMLCAQQAAAALLQRHGLQPRQLAAIELHDAFAAQGLAFADALGLPWQALNAGGGALARGHPIGASGAIAVVHALGHLAAANASTGAPALACVASAGGLGSATLLASCNGLTH</sequence>
<keyword evidence="2 4" id="KW-0808">Transferase</keyword>
<proteinExistence type="inferred from homology"/>
<dbReference type="InterPro" id="IPR020613">
    <property type="entry name" value="Thiolase_CS"/>
</dbReference>
<dbReference type="Pfam" id="PF00108">
    <property type="entry name" value="Thiolase_N"/>
    <property type="match status" value="1"/>
</dbReference>
<dbReference type="EMBL" id="BAABBP010000004">
    <property type="protein sequence ID" value="GAA3986860.1"/>
    <property type="molecule type" value="Genomic_DNA"/>
</dbReference>
<evidence type="ECO:0000313" key="8">
    <source>
        <dbReference type="Proteomes" id="UP001501627"/>
    </source>
</evidence>
<evidence type="ECO:0000256" key="1">
    <source>
        <dbReference type="ARBA" id="ARBA00010982"/>
    </source>
</evidence>
<feature type="domain" description="Thiolase N-terminal" evidence="5">
    <location>
        <begin position="9"/>
        <end position="251"/>
    </location>
</feature>
<dbReference type="RefSeq" id="WP_103044247.1">
    <property type="nucleotide sequence ID" value="NZ_BAABBP010000004.1"/>
</dbReference>
<evidence type="ECO:0000259" key="6">
    <source>
        <dbReference type="Pfam" id="PF02803"/>
    </source>
</evidence>
<organism evidence="7 8">
    <name type="scientific">Comamonas faecalis</name>
    <dbReference type="NCBI Taxonomy" id="1387849"/>
    <lineage>
        <taxon>Bacteria</taxon>
        <taxon>Pseudomonadati</taxon>
        <taxon>Pseudomonadota</taxon>
        <taxon>Betaproteobacteria</taxon>
        <taxon>Burkholderiales</taxon>
        <taxon>Comamonadaceae</taxon>
        <taxon>Comamonas</taxon>
    </lineage>
</organism>
<dbReference type="PIRSF" id="PIRSF000429">
    <property type="entry name" value="Ac-CoA_Ac_transf"/>
    <property type="match status" value="1"/>
</dbReference>
<evidence type="ECO:0000256" key="2">
    <source>
        <dbReference type="ARBA" id="ARBA00022679"/>
    </source>
</evidence>
<evidence type="ECO:0000313" key="7">
    <source>
        <dbReference type="EMBL" id="GAA3986860.1"/>
    </source>
</evidence>
<evidence type="ECO:0000259" key="5">
    <source>
        <dbReference type="Pfam" id="PF00108"/>
    </source>
</evidence>
<comment type="caution">
    <text evidence="7">The sequence shown here is derived from an EMBL/GenBank/DDBJ whole genome shotgun (WGS) entry which is preliminary data.</text>
</comment>
<protein>
    <submittedName>
        <fullName evidence="7">Acetyl-CoA C-acyltransferase</fullName>
    </submittedName>
</protein>
<feature type="domain" description="Thiolase C-terminal" evidence="6">
    <location>
        <begin position="270"/>
        <end position="384"/>
    </location>
</feature>
<dbReference type="InterPro" id="IPR016039">
    <property type="entry name" value="Thiolase-like"/>
</dbReference>
<evidence type="ECO:0000256" key="4">
    <source>
        <dbReference type="RuleBase" id="RU003557"/>
    </source>
</evidence>
<reference evidence="8" key="1">
    <citation type="journal article" date="2019" name="Int. J. Syst. Evol. Microbiol.">
        <title>The Global Catalogue of Microorganisms (GCM) 10K type strain sequencing project: providing services to taxonomists for standard genome sequencing and annotation.</title>
        <authorList>
            <consortium name="The Broad Institute Genomics Platform"/>
            <consortium name="The Broad Institute Genome Sequencing Center for Infectious Disease"/>
            <person name="Wu L."/>
            <person name="Ma J."/>
        </authorList>
    </citation>
    <scope>NUCLEOTIDE SEQUENCE [LARGE SCALE GENOMIC DNA]</scope>
    <source>
        <strain evidence="8">JCM 17561</strain>
    </source>
</reference>
<dbReference type="NCBIfam" id="TIGR01930">
    <property type="entry name" value="AcCoA-C-Actrans"/>
    <property type="match status" value="1"/>
</dbReference>
<dbReference type="InterPro" id="IPR020617">
    <property type="entry name" value="Thiolase_C"/>
</dbReference>
<dbReference type="Gene3D" id="3.40.47.10">
    <property type="match status" value="1"/>
</dbReference>
<dbReference type="Proteomes" id="UP001501627">
    <property type="component" value="Unassembled WGS sequence"/>
</dbReference>
<keyword evidence="8" id="KW-1185">Reference proteome</keyword>
<dbReference type="InterPro" id="IPR020616">
    <property type="entry name" value="Thiolase_N"/>
</dbReference>
<dbReference type="InterPro" id="IPR002155">
    <property type="entry name" value="Thiolase"/>
</dbReference>
<dbReference type="PANTHER" id="PTHR18919">
    <property type="entry name" value="ACETYL-COA C-ACYLTRANSFERASE"/>
    <property type="match status" value="1"/>
</dbReference>
<evidence type="ECO:0000256" key="3">
    <source>
        <dbReference type="ARBA" id="ARBA00023315"/>
    </source>
</evidence>
<dbReference type="SUPFAM" id="SSF53901">
    <property type="entry name" value="Thiolase-like"/>
    <property type="match status" value="1"/>
</dbReference>
<name>A0ABP7QS01_9BURK</name>